<reference evidence="1 2" key="1">
    <citation type="submission" date="2020-07" db="EMBL/GenBank/DDBJ databases">
        <title>Natrinema (YPL30) sp. nov. and Haloterrigena xxxxxx (YPL8) sp. nov., isolated from a salt mine.</title>
        <authorList>
            <person name="Cui H."/>
        </authorList>
    </citation>
    <scope>NUCLEOTIDE SEQUENCE [LARGE SCALE GENOMIC DNA]</scope>
    <source>
        <strain evidence="1 2">YPL13</strain>
    </source>
</reference>
<dbReference type="EMBL" id="CP059154">
    <property type="protein sequence ID" value="QLK25543.1"/>
    <property type="molecule type" value="Genomic_DNA"/>
</dbReference>
<name>A0A7D6GQX5_9EURY</name>
<dbReference type="GeneID" id="56144715"/>
<dbReference type="Proteomes" id="UP000510869">
    <property type="component" value="Chromosome"/>
</dbReference>
<evidence type="ECO:0000313" key="2">
    <source>
        <dbReference type="Proteomes" id="UP000510869"/>
    </source>
</evidence>
<organism evidence="1 2">
    <name type="scientific">Natrinema zhouii</name>
    <dbReference type="NCBI Taxonomy" id="1710539"/>
    <lineage>
        <taxon>Archaea</taxon>
        <taxon>Methanobacteriati</taxon>
        <taxon>Methanobacteriota</taxon>
        <taxon>Stenosarchaea group</taxon>
        <taxon>Halobacteria</taxon>
        <taxon>Halobacteriales</taxon>
        <taxon>Natrialbaceae</taxon>
        <taxon>Natrinema</taxon>
    </lineage>
</organism>
<dbReference type="RefSeq" id="WP_180840732.1">
    <property type="nucleotide sequence ID" value="NZ_CP059154.1"/>
</dbReference>
<accession>A0A7D6GQX5</accession>
<evidence type="ECO:0000313" key="1">
    <source>
        <dbReference type="EMBL" id="QLK25543.1"/>
    </source>
</evidence>
<gene>
    <name evidence="1" type="ORF">HYG81_15880</name>
</gene>
<dbReference type="AlphaFoldDB" id="A0A7D6GQX5"/>
<dbReference type="KEGG" id="nay:HYG81_15880"/>
<keyword evidence="2" id="KW-1185">Reference proteome</keyword>
<sequence>MLVAKSDKLGRILSCTEIQPLNNENNHPVVTQDFRCPICEKRVIYNDTPSNRTGDYFRHADGTADCFQTNSVSDEHRVATEITLKALHNRIKEVTGEPVEIDVERWIGIRKKFVIADVRVTSPLQVAAEVYYKSGRLALGRKLNTMFANDYQAYLIFHRDGCHDVDRVERYIRRVAPLRVGRFDPETLELTLGDLFSKQQIELSSANRDQLPNYIAR</sequence>
<protein>
    <submittedName>
        <fullName evidence="1">Uncharacterized protein</fullName>
    </submittedName>
</protein>
<proteinExistence type="predicted"/>
<dbReference type="OrthoDB" id="194758at2157"/>